<evidence type="ECO:0000256" key="9">
    <source>
        <dbReference type="ARBA" id="ARBA00023163"/>
    </source>
</evidence>
<dbReference type="SMART" id="SM00355">
    <property type="entry name" value="ZnF_C2H2"/>
    <property type="match status" value="4"/>
</dbReference>
<dbReference type="Proteomes" id="UP000269221">
    <property type="component" value="Unassembled WGS sequence"/>
</dbReference>
<dbReference type="FunFam" id="3.30.160.60:FF:000688">
    <property type="entry name" value="zinc finger protein 197 isoform X1"/>
    <property type="match status" value="1"/>
</dbReference>
<dbReference type="Gene3D" id="3.30.160.60">
    <property type="entry name" value="Classic Zinc Finger"/>
    <property type="match status" value="5"/>
</dbReference>
<name>A0A3M0INM6_HIRRU</name>
<dbReference type="PANTHER" id="PTHR14003:SF21">
    <property type="entry name" value="ZINC FINGER PROTEIN 3"/>
    <property type="match status" value="1"/>
</dbReference>
<feature type="domain" description="C2H2-type" evidence="13">
    <location>
        <begin position="268"/>
        <end position="278"/>
    </location>
</feature>
<comment type="caution">
    <text evidence="14">The sequence shown here is derived from an EMBL/GenBank/DDBJ whole genome shotgun (WGS) entry which is preliminary data.</text>
</comment>
<reference evidence="14 15" key="1">
    <citation type="submission" date="2018-07" db="EMBL/GenBank/DDBJ databases">
        <title>A high quality draft genome assembly of the barn swallow (H. rustica rustica).</title>
        <authorList>
            <person name="Formenti G."/>
            <person name="Chiara M."/>
            <person name="Poveda L."/>
            <person name="Francoijs K.-J."/>
            <person name="Bonisoli-Alquati A."/>
            <person name="Canova L."/>
            <person name="Gianfranceschi L."/>
            <person name="Horner D.S."/>
            <person name="Saino N."/>
        </authorList>
    </citation>
    <scope>NUCLEOTIDE SEQUENCE [LARGE SCALE GENOMIC DNA]</scope>
    <source>
        <strain evidence="14">Chelidonia</strain>
        <tissue evidence="14">Blood</tissue>
    </source>
</reference>
<keyword evidence="10" id="KW-0539">Nucleus</keyword>
<evidence type="ECO:0000256" key="11">
    <source>
        <dbReference type="PROSITE-ProRule" id="PRU00042"/>
    </source>
</evidence>
<evidence type="ECO:0000256" key="12">
    <source>
        <dbReference type="SAM" id="MobiDB-lite"/>
    </source>
</evidence>
<comment type="similarity">
    <text evidence="2">Belongs to the krueppel C2H2-type zinc-finger protein family.</text>
</comment>
<keyword evidence="3" id="KW-0479">Metal-binding</keyword>
<feature type="compositionally biased region" description="Basic and acidic residues" evidence="12">
    <location>
        <begin position="34"/>
        <end position="59"/>
    </location>
</feature>
<evidence type="ECO:0000256" key="6">
    <source>
        <dbReference type="ARBA" id="ARBA00022833"/>
    </source>
</evidence>
<feature type="domain" description="C2H2-type" evidence="13">
    <location>
        <begin position="156"/>
        <end position="183"/>
    </location>
</feature>
<dbReference type="FunFam" id="3.30.160.60:FF:000914">
    <property type="entry name" value="Zinc finger protein 16"/>
    <property type="match status" value="1"/>
</dbReference>
<dbReference type="STRING" id="333673.A0A3M0INM6"/>
<keyword evidence="7" id="KW-0805">Transcription regulation</keyword>
<keyword evidence="6" id="KW-0862">Zinc</keyword>
<dbReference type="FunFam" id="3.30.160.60:FF:001158">
    <property type="entry name" value="zinc finger protein 22"/>
    <property type="match status" value="1"/>
</dbReference>
<evidence type="ECO:0000313" key="14">
    <source>
        <dbReference type="EMBL" id="RMB88613.1"/>
    </source>
</evidence>
<dbReference type="GO" id="GO:0005667">
    <property type="term" value="C:transcription regulator complex"/>
    <property type="evidence" value="ECO:0007669"/>
    <property type="project" value="TreeGrafter"/>
</dbReference>
<accession>A0A3M0INM6</accession>
<dbReference type="GO" id="GO:0000978">
    <property type="term" value="F:RNA polymerase II cis-regulatory region sequence-specific DNA binding"/>
    <property type="evidence" value="ECO:0007669"/>
    <property type="project" value="TreeGrafter"/>
</dbReference>
<evidence type="ECO:0000256" key="7">
    <source>
        <dbReference type="ARBA" id="ARBA00023015"/>
    </source>
</evidence>
<evidence type="ECO:0000256" key="1">
    <source>
        <dbReference type="ARBA" id="ARBA00004123"/>
    </source>
</evidence>
<evidence type="ECO:0000256" key="4">
    <source>
        <dbReference type="ARBA" id="ARBA00022737"/>
    </source>
</evidence>
<dbReference type="GO" id="GO:0031519">
    <property type="term" value="C:PcG protein complex"/>
    <property type="evidence" value="ECO:0007669"/>
    <property type="project" value="TreeGrafter"/>
</dbReference>
<sequence length="278" mass="31975">MTPENHSVPAWSGSEREPPQPPSESHLGRQKTVTRSEENTNNRKTLGDHHDELSMSKRMYQEELITIQNKELRMETREDKSRRQNLMEEAILSGSTAQESNGKAKPKTSCSRTGSKPIPGFLEKGRPGLCREDGQSFSHSSHVVQNQRIHSKKGHYKCEQCGKSFSQQSHLIRHRRIHTGERPYKCGECGKGFSQSSILIRHQTIHTGERPYQCEQCGKNFSRCSHLIRHQNIHVEEKPYKCGECRKGFNQRSKLIIHQKIHTGERPYECRECGKSFS</sequence>
<dbReference type="SUPFAM" id="SSF57667">
    <property type="entry name" value="beta-beta-alpha zinc fingers"/>
    <property type="match status" value="3"/>
</dbReference>
<dbReference type="InterPro" id="IPR036236">
    <property type="entry name" value="Znf_C2H2_sf"/>
</dbReference>
<keyword evidence="5 11" id="KW-0863">Zinc-finger</keyword>
<dbReference type="PANTHER" id="PTHR14003">
    <property type="entry name" value="TRANSCRIPTIONAL REPRESSOR PROTEIN YY"/>
    <property type="match status" value="1"/>
</dbReference>
<keyword evidence="4" id="KW-0677">Repeat</keyword>
<dbReference type="EMBL" id="QRBI01000317">
    <property type="protein sequence ID" value="RMB88613.1"/>
    <property type="molecule type" value="Genomic_DNA"/>
</dbReference>
<feature type="domain" description="C2H2-type" evidence="13">
    <location>
        <begin position="212"/>
        <end position="239"/>
    </location>
</feature>
<evidence type="ECO:0000313" key="15">
    <source>
        <dbReference type="Proteomes" id="UP000269221"/>
    </source>
</evidence>
<feature type="region of interest" description="Disordered" evidence="12">
    <location>
        <begin position="93"/>
        <end position="126"/>
    </location>
</feature>
<dbReference type="InterPro" id="IPR013087">
    <property type="entry name" value="Znf_C2H2_type"/>
</dbReference>
<dbReference type="AlphaFoldDB" id="A0A3M0INM6"/>
<evidence type="ECO:0000259" key="13">
    <source>
        <dbReference type="PROSITE" id="PS50157"/>
    </source>
</evidence>
<dbReference type="GO" id="GO:0000785">
    <property type="term" value="C:chromatin"/>
    <property type="evidence" value="ECO:0007669"/>
    <property type="project" value="TreeGrafter"/>
</dbReference>
<dbReference type="PROSITE" id="PS50157">
    <property type="entry name" value="ZINC_FINGER_C2H2_2"/>
    <property type="match status" value="5"/>
</dbReference>
<dbReference type="OrthoDB" id="654211at2759"/>
<dbReference type="FunFam" id="3.30.160.60:FF:001767">
    <property type="entry name" value="Zinc finger protein 629"/>
    <property type="match status" value="1"/>
</dbReference>
<keyword evidence="8" id="KW-0238">DNA-binding</keyword>
<evidence type="ECO:0000256" key="8">
    <source>
        <dbReference type="ARBA" id="ARBA00023125"/>
    </source>
</evidence>
<protein>
    <recommendedName>
        <fullName evidence="13">C2H2-type domain-containing protein</fullName>
    </recommendedName>
</protein>
<evidence type="ECO:0000256" key="2">
    <source>
        <dbReference type="ARBA" id="ARBA00006991"/>
    </source>
</evidence>
<evidence type="ECO:0000256" key="10">
    <source>
        <dbReference type="ARBA" id="ARBA00023242"/>
    </source>
</evidence>
<feature type="domain" description="C2H2-type" evidence="13">
    <location>
        <begin position="184"/>
        <end position="211"/>
    </location>
</feature>
<dbReference type="PROSITE" id="PS00028">
    <property type="entry name" value="ZINC_FINGER_C2H2_1"/>
    <property type="match status" value="4"/>
</dbReference>
<dbReference type="GO" id="GO:0000981">
    <property type="term" value="F:DNA-binding transcription factor activity, RNA polymerase II-specific"/>
    <property type="evidence" value="ECO:0007669"/>
    <property type="project" value="TreeGrafter"/>
</dbReference>
<evidence type="ECO:0000256" key="3">
    <source>
        <dbReference type="ARBA" id="ARBA00022723"/>
    </source>
</evidence>
<dbReference type="GO" id="GO:0008270">
    <property type="term" value="F:zinc ion binding"/>
    <property type="evidence" value="ECO:0007669"/>
    <property type="project" value="UniProtKB-KW"/>
</dbReference>
<feature type="domain" description="C2H2-type" evidence="13">
    <location>
        <begin position="240"/>
        <end position="267"/>
    </location>
</feature>
<organism evidence="14 15">
    <name type="scientific">Hirundo rustica rustica</name>
    <dbReference type="NCBI Taxonomy" id="333673"/>
    <lineage>
        <taxon>Eukaryota</taxon>
        <taxon>Metazoa</taxon>
        <taxon>Chordata</taxon>
        <taxon>Craniata</taxon>
        <taxon>Vertebrata</taxon>
        <taxon>Euteleostomi</taxon>
        <taxon>Archelosauria</taxon>
        <taxon>Archosauria</taxon>
        <taxon>Dinosauria</taxon>
        <taxon>Saurischia</taxon>
        <taxon>Theropoda</taxon>
        <taxon>Coelurosauria</taxon>
        <taxon>Aves</taxon>
        <taxon>Neognathae</taxon>
        <taxon>Neoaves</taxon>
        <taxon>Telluraves</taxon>
        <taxon>Australaves</taxon>
        <taxon>Passeriformes</taxon>
        <taxon>Sylvioidea</taxon>
        <taxon>Hirundinidae</taxon>
        <taxon>Hirundo</taxon>
    </lineage>
</organism>
<dbReference type="Pfam" id="PF00096">
    <property type="entry name" value="zf-C2H2"/>
    <property type="match status" value="4"/>
</dbReference>
<proteinExistence type="inferred from homology"/>
<comment type="subcellular location">
    <subcellularLocation>
        <location evidence="1">Nucleus</location>
    </subcellularLocation>
</comment>
<feature type="region of interest" description="Disordered" evidence="12">
    <location>
        <begin position="1"/>
        <end position="59"/>
    </location>
</feature>
<gene>
    <name evidence="14" type="ORF">DUI87_35001</name>
</gene>
<keyword evidence="15" id="KW-1185">Reference proteome</keyword>
<dbReference type="FunFam" id="3.30.160.60:FF:002343">
    <property type="entry name" value="Zinc finger protein 33A"/>
    <property type="match status" value="1"/>
</dbReference>
<evidence type="ECO:0000256" key="5">
    <source>
        <dbReference type="ARBA" id="ARBA00022771"/>
    </source>
</evidence>
<keyword evidence="9" id="KW-0804">Transcription</keyword>